<sequence>MTFRDLPPMNDDMSRGCFAPADSDARSSELEPNSEELCLLEQFESDVAEHLGISAQNVDSATVLIEVKRNTLRNGDSNSLVELHKLHVLRLQQSRAQRKLPVELNECPSRPGDPCHVDASRFWAVLIGINEYASYPLRGCVPDVRLMEKYLTKDLGMPRSRIQLFVGSNEHTSPEDPMNPSRSHIISALLSIITNPEITFGDNIIIYYSGHGSCYPPHTEEDDETEYIEALCPIDRDIPGENGKPVPDISDREFNTILSLISRAKGHCITVILDCCYSGGVCRNIPEPGARTSPPMTRATLQEMLVAGEKNLMHYPGYRSILAKDWLPDMSSHVILAACRDYEYAKAKKVKQEDGTEGYIGIFTDSLVRVLQSDYWKKETTYADLVHCFDKTSQQTPVVAGNYKNARLWYQD</sequence>
<dbReference type="PANTHER" id="PTHR48104">
    <property type="entry name" value="METACASPASE-4"/>
    <property type="match status" value="1"/>
</dbReference>
<comment type="similarity">
    <text evidence="1">Belongs to the peptidase C14B family.</text>
</comment>
<name>A0A284SA80_ARMOS</name>
<dbReference type="AlphaFoldDB" id="A0A284SA80"/>
<proteinExistence type="inferred from homology"/>
<evidence type="ECO:0000256" key="1">
    <source>
        <dbReference type="ARBA" id="ARBA00009005"/>
    </source>
</evidence>
<reference evidence="5" key="1">
    <citation type="journal article" date="2017" name="Nat. Ecol. Evol.">
        <title>Genome expansion and lineage-specific genetic innovations in the forest pathogenic fungi Armillaria.</title>
        <authorList>
            <person name="Sipos G."/>
            <person name="Prasanna A.N."/>
            <person name="Walter M.C."/>
            <person name="O'Connor E."/>
            <person name="Balint B."/>
            <person name="Krizsan K."/>
            <person name="Kiss B."/>
            <person name="Hess J."/>
            <person name="Varga T."/>
            <person name="Slot J."/>
            <person name="Riley R."/>
            <person name="Boka B."/>
            <person name="Rigling D."/>
            <person name="Barry K."/>
            <person name="Lee J."/>
            <person name="Mihaltcheva S."/>
            <person name="LaButti K."/>
            <person name="Lipzen A."/>
            <person name="Waldron R."/>
            <person name="Moloney N.M."/>
            <person name="Sperisen C."/>
            <person name="Kredics L."/>
            <person name="Vagvoelgyi C."/>
            <person name="Patrignani A."/>
            <person name="Fitzpatrick D."/>
            <person name="Nagy I."/>
            <person name="Doyle S."/>
            <person name="Anderson J.B."/>
            <person name="Grigoriev I.V."/>
            <person name="Gueldener U."/>
            <person name="Muensterkoetter M."/>
            <person name="Nagy L.G."/>
        </authorList>
    </citation>
    <scope>NUCLEOTIDE SEQUENCE [LARGE SCALE GENOMIC DNA]</scope>
    <source>
        <strain evidence="5">C18/9</strain>
    </source>
</reference>
<feature type="domain" description="Peptidase C14 caspase" evidence="3">
    <location>
        <begin position="123"/>
        <end position="386"/>
    </location>
</feature>
<dbReference type="Gene3D" id="3.40.50.1460">
    <property type="match status" value="1"/>
</dbReference>
<dbReference type="STRING" id="47428.A0A284SA80"/>
<protein>
    <recommendedName>
        <fullName evidence="3">Peptidase C14 caspase domain-containing protein</fullName>
    </recommendedName>
</protein>
<evidence type="ECO:0000313" key="4">
    <source>
        <dbReference type="EMBL" id="SJL17914.1"/>
    </source>
</evidence>
<evidence type="ECO:0000259" key="3">
    <source>
        <dbReference type="Pfam" id="PF00656"/>
    </source>
</evidence>
<dbReference type="GO" id="GO:0004197">
    <property type="term" value="F:cysteine-type endopeptidase activity"/>
    <property type="evidence" value="ECO:0007669"/>
    <property type="project" value="InterPro"/>
</dbReference>
<accession>A0A284SA80</accession>
<dbReference type="InterPro" id="IPR050452">
    <property type="entry name" value="Metacaspase"/>
</dbReference>
<gene>
    <name evidence="4" type="ORF">ARMOST_21484</name>
</gene>
<feature type="region of interest" description="Disordered" evidence="2">
    <location>
        <begin position="1"/>
        <end position="30"/>
    </location>
</feature>
<evidence type="ECO:0000313" key="5">
    <source>
        <dbReference type="Proteomes" id="UP000219338"/>
    </source>
</evidence>
<dbReference type="OrthoDB" id="3223806at2759"/>
<organism evidence="4 5">
    <name type="scientific">Armillaria ostoyae</name>
    <name type="common">Armillaria root rot fungus</name>
    <dbReference type="NCBI Taxonomy" id="47428"/>
    <lineage>
        <taxon>Eukaryota</taxon>
        <taxon>Fungi</taxon>
        <taxon>Dikarya</taxon>
        <taxon>Basidiomycota</taxon>
        <taxon>Agaricomycotina</taxon>
        <taxon>Agaricomycetes</taxon>
        <taxon>Agaricomycetidae</taxon>
        <taxon>Agaricales</taxon>
        <taxon>Marasmiineae</taxon>
        <taxon>Physalacriaceae</taxon>
        <taxon>Armillaria</taxon>
    </lineage>
</organism>
<dbReference type="Proteomes" id="UP000219338">
    <property type="component" value="Unassembled WGS sequence"/>
</dbReference>
<evidence type="ECO:0000256" key="2">
    <source>
        <dbReference type="SAM" id="MobiDB-lite"/>
    </source>
</evidence>
<dbReference type="Pfam" id="PF00656">
    <property type="entry name" value="Peptidase_C14"/>
    <property type="match status" value="1"/>
</dbReference>
<dbReference type="PANTHER" id="PTHR48104:SF30">
    <property type="entry name" value="METACASPASE-1"/>
    <property type="match status" value="1"/>
</dbReference>
<dbReference type="EMBL" id="FUEG01000050">
    <property type="protein sequence ID" value="SJL17914.1"/>
    <property type="molecule type" value="Genomic_DNA"/>
</dbReference>
<dbReference type="OMA" id="YHTEEYD"/>
<dbReference type="GO" id="GO:0005737">
    <property type="term" value="C:cytoplasm"/>
    <property type="evidence" value="ECO:0007669"/>
    <property type="project" value="TreeGrafter"/>
</dbReference>
<dbReference type="GO" id="GO:0006508">
    <property type="term" value="P:proteolysis"/>
    <property type="evidence" value="ECO:0007669"/>
    <property type="project" value="InterPro"/>
</dbReference>
<dbReference type="InterPro" id="IPR011600">
    <property type="entry name" value="Pept_C14_caspase"/>
</dbReference>
<keyword evidence="5" id="KW-1185">Reference proteome</keyword>